<feature type="chain" id="PRO_5019765810" evidence="1">
    <location>
        <begin position="22"/>
        <end position="122"/>
    </location>
</feature>
<dbReference type="SUPFAM" id="SSF49503">
    <property type="entry name" value="Cupredoxins"/>
    <property type="match status" value="1"/>
</dbReference>
<keyword evidence="1" id="KW-0732">Signal</keyword>
<evidence type="ECO:0000259" key="2">
    <source>
        <dbReference type="Pfam" id="PF13473"/>
    </source>
</evidence>
<feature type="domain" description="EfeO-type cupredoxin-like" evidence="2">
    <location>
        <begin position="19"/>
        <end position="107"/>
    </location>
</feature>
<dbReference type="AlphaFoldDB" id="A0A486XJY0"/>
<proteinExistence type="predicted"/>
<dbReference type="InterPro" id="IPR028096">
    <property type="entry name" value="EfeO_Cupredoxin"/>
</dbReference>
<sequence length="122" mass="13590">MKLFWRCSLLAALLLPICALARQEFVLTLKDHLFSPSKLQVPAGEKIKVRLINQDATPEEFESFALNREKVVLGNAEAVLYLGPLKAGEYAFFGSFHPDTAKGILVAIPPSQWQAEQVQHVD</sequence>
<dbReference type="InterPro" id="IPR008972">
    <property type="entry name" value="Cupredoxin"/>
</dbReference>
<dbReference type="Pfam" id="PF13473">
    <property type="entry name" value="Cupredoxin_1"/>
    <property type="match status" value="1"/>
</dbReference>
<evidence type="ECO:0000313" key="3">
    <source>
        <dbReference type="EMBL" id="VHO01317.1"/>
    </source>
</evidence>
<reference evidence="3" key="1">
    <citation type="submission" date="2019-04" db="EMBL/GenBank/DDBJ databases">
        <authorList>
            <person name="Brambilla D."/>
        </authorList>
    </citation>
    <scope>NUCLEOTIDE SEQUENCE</scope>
    <source>
        <strain evidence="3">BAL1</strain>
    </source>
</reference>
<organism evidence="3">
    <name type="scientific">Rheinheimera sp. BAL341</name>
    <dbReference type="NCBI Taxonomy" id="1708203"/>
    <lineage>
        <taxon>Bacteria</taxon>
        <taxon>Pseudomonadati</taxon>
        <taxon>Pseudomonadota</taxon>
        <taxon>Gammaproteobacteria</taxon>
        <taxon>Chromatiales</taxon>
        <taxon>Chromatiaceae</taxon>
        <taxon>Rheinheimera</taxon>
    </lineage>
</organism>
<feature type="signal peptide" evidence="1">
    <location>
        <begin position="1"/>
        <end position="21"/>
    </location>
</feature>
<accession>A0A486XJY0</accession>
<gene>
    <name evidence="3" type="ORF">BAL341_289</name>
</gene>
<protein>
    <submittedName>
        <fullName evidence="3">Heme/copper-type cytochrome/quinol oxidases, subunit 2</fullName>
    </submittedName>
</protein>
<evidence type="ECO:0000256" key="1">
    <source>
        <dbReference type="SAM" id="SignalP"/>
    </source>
</evidence>
<dbReference type="EMBL" id="CAAJGR010000048">
    <property type="protein sequence ID" value="VHO01317.1"/>
    <property type="molecule type" value="Genomic_DNA"/>
</dbReference>
<name>A0A486XJY0_9GAMM</name>
<dbReference type="Gene3D" id="2.60.40.420">
    <property type="entry name" value="Cupredoxins - blue copper proteins"/>
    <property type="match status" value="1"/>
</dbReference>